<gene>
    <name evidence="1" type="ORF">LCGC14_2768350</name>
</gene>
<organism evidence="1">
    <name type="scientific">marine sediment metagenome</name>
    <dbReference type="NCBI Taxonomy" id="412755"/>
    <lineage>
        <taxon>unclassified sequences</taxon>
        <taxon>metagenomes</taxon>
        <taxon>ecological metagenomes</taxon>
    </lineage>
</organism>
<comment type="caution">
    <text evidence="1">The sequence shown here is derived from an EMBL/GenBank/DDBJ whole genome shotgun (WGS) entry which is preliminary data.</text>
</comment>
<accession>A0A0F8ZIT5</accession>
<name>A0A0F8ZIT5_9ZZZZ</name>
<protein>
    <submittedName>
        <fullName evidence="1">Uncharacterized protein</fullName>
    </submittedName>
</protein>
<dbReference type="AlphaFoldDB" id="A0A0F8ZIT5"/>
<sequence>MSSRNYITLSEDLSLSDRQRYRLGAMAAGIVSCFDNNIGSWNPKEIPARSGIKPVTTDVMAFLIASGGEPPESIDVREFQPILDAGAALDQWNTPALAAVGTEYSCFQAVAVPAVALRSKKLVVWYRVQIETVPLPVSRLVFRRNAAAGITTAEFDLEQLATGEKVDGYLSTPQIWIPNMPHAINAMCRIATGLFARVILGSFVFEPAGATSA</sequence>
<reference evidence="1" key="1">
    <citation type="journal article" date="2015" name="Nature">
        <title>Complex archaea that bridge the gap between prokaryotes and eukaryotes.</title>
        <authorList>
            <person name="Spang A."/>
            <person name="Saw J.H."/>
            <person name="Jorgensen S.L."/>
            <person name="Zaremba-Niedzwiedzka K."/>
            <person name="Martijn J."/>
            <person name="Lind A.E."/>
            <person name="van Eijk R."/>
            <person name="Schleper C."/>
            <person name="Guy L."/>
            <person name="Ettema T.J."/>
        </authorList>
    </citation>
    <scope>NUCLEOTIDE SEQUENCE</scope>
</reference>
<dbReference type="PROSITE" id="PS51257">
    <property type="entry name" value="PROKAR_LIPOPROTEIN"/>
    <property type="match status" value="1"/>
</dbReference>
<proteinExistence type="predicted"/>
<dbReference type="EMBL" id="LAZR01051082">
    <property type="protein sequence ID" value="KKK85925.1"/>
    <property type="molecule type" value="Genomic_DNA"/>
</dbReference>
<evidence type="ECO:0000313" key="1">
    <source>
        <dbReference type="EMBL" id="KKK85925.1"/>
    </source>
</evidence>